<dbReference type="RefSeq" id="WP_007415395.1">
    <property type="nucleotide sequence ID" value="NZ_ABOX02000015.1"/>
</dbReference>
<dbReference type="Pfam" id="PF08974">
    <property type="entry name" value="DUF1877"/>
    <property type="match status" value="1"/>
</dbReference>
<dbReference type="EMBL" id="ABOX02000015">
    <property type="protein sequence ID" value="EEF60679.1"/>
    <property type="molecule type" value="Genomic_DNA"/>
</dbReference>
<gene>
    <name evidence="1" type="ORF">Cflav_PD6270</name>
</gene>
<keyword evidence="2" id="KW-1185">Reference proteome</keyword>
<proteinExistence type="predicted"/>
<dbReference type="InterPro" id="IPR015068">
    <property type="entry name" value="DUF1877"/>
</dbReference>
<comment type="caution">
    <text evidence="1">The sequence shown here is derived from an EMBL/GenBank/DDBJ whole genome shotgun (WGS) entry which is preliminary data.</text>
</comment>
<reference evidence="1 2" key="1">
    <citation type="journal article" date="2011" name="J. Bacteriol.">
        <title>Genome sequence of 'Pedosphaera parvula' Ellin514, an aerobic Verrucomicrobial isolate from pasture soil.</title>
        <authorList>
            <person name="Kant R."/>
            <person name="van Passel M.W."/>
            <person name="Sangwan P."/>
            <person name="Palva A."/>
            <person name="Lucas S."/>
            <person name="Copeland A."/>
            <person name="Lapidus A."/>
            <person name="Glavina Del Rio T."/>
            <person name="Dalin E."/>
            <person name="Tice H."/>
            <person name="Bruce D."/>
            <person name="Goodwin L."/>
            <person name="Pitluck S."/>
            <person name="Chertkov O."/>
            <person name="Larimer F.W."/>
            <person name="Land M.L."/>
            <person name="Hauser L."/>
            <person name="Brettin T.S."/>
            <person name="Detter J.C."/>
            <person name="Han S."/>
            <person name="de Vos W.M."/>
            <person name="Janssen P.H."/>
            <person name="Smidt H."/>
        </authorList>
    </citation>
    <scope>NUCLEOTIDE SEQUENCE [LARGE SCALE GENOMIC DNA]</scope>
    <source>
        <strain evidence="1 2">Ellin514</strain>
    </source>
</reference>
<evidence type="ECO:0008006" key="3">
    <source>
        <dbReference type="Google" id="ProtNLM"/>
    </source>
</evidence>
<protein>
    <recommendedName>
        <fullName evidence="3">DUF1877 domain-containing protein</fullName>
    </recommendedName>
</protein>
<evidence type="ECO:0000313" key="2">
    <source>
        <dbReference type="Proteomes" id="UP000003688"/>
    </source>
</evidence>
<dbReference type="STRING" id="320771.Cflav_PD6270"/>
<dbReference type="InterPro" id="IPR035944">
    <property type="entry name" value="YfbM-like_sf"/>
</dbReference>
<dbReference type="SUPFAM" id="SSF111069">
    <property type="entry name" value="Hypothetical protein yfbM"/>
    <property type="match status" value="1"/>
</dbReference>
<sequence>MSIEAGYWRVTPEEFKGLLSDPKAAGSFFGNDLESLDDPEALLVAIEEREASGRHLSVGTDWHALHFLLTGEGDIWKKIAPPPLGNVVQGGKETPWECTYGHVRSLTPDEVREVAQALEGISVEELRSRFNVESFNAAQIYPHGRRGAWTVEDVESVFDFYPLLVLFFQEAAKAGEMVLLSSD</sequence>
<dbReference type="OrthoDB" id="289289at2"/>
<evidence type="ECO:0000313" key="1">
    <source>
        <dbReference type="EMBL" id="EEF60679.1"/>
    </source>
</evidence>
<name>B9XHV1_PEDPL</name>
<dbReference type="Proteomes" id="UP000003688">
    <property type="component" value="Unassembled WGS sequence"/>
</dbReference>
<organism evidence="1 2">
    <name type="scientific">Pedosphaera parvula (strain Ellin514)</name>
    <dbReference type="NCBI Taxonomy" id="320771"/>
    <lineage>
        <taxon>Bacteria</taxon>
        <taxon>Pseudomonadati</taxon>
        <taxon>Verrucomicrobiota</taxon>
        <taxon>Pedosphaerae</taxon>
        <taxon>Pedosphaerales</taxon>
        <taxon>Pedosphaeraceae</taxon>
        <taxon>Pedosphaera</taxon>
    </lineage>
</organism>
<dbReference type="AlphaFoldDB" id="B9XHV1"/>
<accession>B9XHV1</accession>
<dbReference type="Gene3D" id="3.40.1760.10">
    <property type="entry name" value="YfbM-like super family"/>
    <property type="match status" value="1"/>
</dbReference>